<dbReference type="SUPFAM" id="SSF52743">
    <property type="entry name" value="Subtilisin-like"/>
    <property type="match status" value="1"/>
</dbReference>
<comment type="similarity">
    <text evidence="1">Belongs to the peptidase S8 family.</text>
</comment>
<dbReference type="PROSITE" id="PS51892">
    <property type="entry name" value="SUBTILASE"/>
    <property type="match status" value="1"/>
</dbReference>
<dbReference type="InterPro" id="IPR036852">
    <property type="entry name" value="Peptidase_S8/S53_dom_sf"/>
</dbReference>
<protein>
    <submittedName>
        <fullName evidence="3">Uncharacterized protein</fullName>
    </submittedName>
</protein>
<reference evidence="3" key="1">
    <citation type="submission" date="2022-11" db="EMBL/GenBank/DDBJ databases">
        <title>Centuries of genome instability and evolution in soft-shell clam transmissible cancer (bioRxiv).</title>
        <authorList>
            <person name="Hart S.F.M."/>
            <person name="Yonemitsu M.A."/>
            <person name="Giersch R.M."/>
            <person name="Beal B.F."/>
            <person name="Arriagada G."/>
            <person name="Davis B.W."/>
            <person name="Ostrander E.A."/>
            <person name="Goff S.P."/>
            <person name="Metzger M.J."/>
        </authorList>
    </citation>
    <scope>NUCLEOTIDE SEQUENCE</scope>
    <source>
        <strain evidence="3">MELC-2E11</strain>
        <tissue evidence="3">Siphon/mantle</tissue>
    </source>
</reference>
<gene>
    <name evidence="3" type="ORF">MAR_028971</name>
</gene>
<name>A0ABY7DH30_MYAAR</name>
<proteinExistence type="inferred from homology"/>
<evidence type="ECO:0000313" key="4">
    <source>
        <dbReference type="Proteomes" id="UP001164746"/>
    </source>
</evidence>
<comment type="caution">
    <text evidence="1">Lacks conserved residue(s) required for the propagation of feature annotation.</text>
</comment>
<evidence type="ECO:0000256" key="1">
    <source>
        <dbReference type="PROSITE-ProRule" id="PRU01240"/>
    </source>
</evidence>
<keyword evidence="4" id="KW-1185">Reference proteome</keyword>
<evidence type="ECO:0000256" key="2">
    <source>
        <dbReference type="SAM" id="SignalP"/>
    </source>
</evidence>
<evidence type="ECO:0000313" key="3">
    <source>
        <dbReference type="EMBL" id="WAQ96281.1"/>
    </source>
</evidence>
<keyword evidence="2" id="KW-0732">Signal</keyword>
<organism evidence="3 4">
    <name type="scientific">Mya arenaria</name>
    <name type="common">Soft-shell clam</name>
    <dbReference type="NCBI Taxonomy" id="6604"/>
    <lineage>
        <taxon>Eukaryota</taxon>
        <taxon>Metazoa</taxon>
        <taxon>Spiralia</taxon>
        <taxon>Lophotrochozoa</taxon>
        <taxon>Mollusca</taxon>
        <taxon>Bivalvia</taxon>
        <taxon>Autobranchia</taxon>
        <taxon>Heteroconchia</taxon>
        <taxon>Euheterodonta</taxon>
        <taxon>Imparidentia</taxon>
        <taxon>Neoheterodontei</taxon>
        <taxon>Myida</taxon>
        <taxon>Myoidea</taxon>
        <taxon>Myidae</taxon>
        <taxon>Mya</taxon>
    </lineage>
</organism>
<dbReference type="Proteomes" id="UP001164746">
    <property type="component" value="Chromosome 2"/>
</dbReference>
<feature type="chain" id="PRO_5045661939" evidence="2">
    <location>
        <begin position="26"/>
        <end position="231"/>
    </location>
</feature>
<dbReference type="Gene3D" id="3.40.50.200">
    <property type="entry name" value="Peptidase S8/S53 domain"/>
    <property type="match status" value="1"/>
</dbReference>
<accession>A0ABY7DH30</accession>
<sequence>MKQSNMTVLCITVLVLLYFQGVCYGYYSTNGGNVSLSDVTNRFFVHLRPDDLDLVQDELKTHSLTYHSKVVDNLHIFENKSNTIYRATYLELDRLKANIKGKIRQIEQCRRLLVENDKGNNTAKKDTRMKSLAPKFRMAQNIANPNAMDEAHSLLVCPPYWDNQEGIDEVWNSSVTGHGVLIAVTDIGMDVHHPELHPNIEMSLRWNIVNNNTDVSPEHFPNYYESFVTTK</sequence>
<feature type="signal peptide" evidence="2">
    <location>
        <begin position="1"/>
        <end position="25"/>
    </location>
</feature>
<dbReference type="EMBL" id="CP111013">
    <property type="protein sequence ID" value="WAQ96281.1"/>
    <property type="molecule type" value="Genomic_DNA"/>
</dbReference>